<organism evidence="2 3">
    <name type="scientific">Brevibacterium antiquum</name>
    <dbReference type="NCBI Taxonomy" id="234835"/>
    <lineage>
        <taxon>Bacteria</taxon>
        <taxon>Bacillati</taxon>
        <taxon>Actinomycetota</taxon>
        <taxon>Actinomycetes</taxon>
        <taxon>Micrococcales</taxon>
        <taxon>Brevibacteriaceae</taxon>
        <taxon>Brevibacterium</taxon>
    </lineage>
</organism>
<reference evidence="3" key="1">
    <citation type="submission" date="2017-03" db="EMBL/GenBank/DDBJ databases">
        <authorList>
            <person name="Monnet C."/>
        </authorList>
    </citation>
    <scope>NUCLEOTIDE SEQUENCE [LARGE SCALE GENOMIC DNA]</scope>
    <source>
        <strain evidence="3">P10</strain>
    </source>
</reference>
<feature type="compositionally biased region" description="Polar residues" evidence="1">
    <location>
        <begin position="78"/>
        <end position="94"/>
    </location>
</feature>
<name>A0A2H1JLE5_9MICO</name>
<sequence length="356" mass="38109">MAGVHDLHRVGSDLHFSAGTAEFADIVRVLGEQEARALTAVPPALEQLLLRHYGNDSAEQNPPRTSEEKPAHGDTAMTAHTVSQRQSRSHNTQSSRRHRATAMNTAQASPLTELPVLLDFMLHRDRWRSPIWLLRMAGRMAGLMAYFANAIGTVMDQTALASVQVPSRTPALRAAAVKNASPMPPILPPSSQRNTVSTSCSRLLCCRSQGQPITKAAMHTRAKEQTGRAELVRVSGASLHSTFGAAFILAFGMNVVASVLMSPTIWFSTALPASSRSVLLFCASVGVLESAFASTTSVAIQLSAYFRGAAGIAGAVRALNFVVRGFSDMSSLENGVLVVSHRYAGFPVVHGRGLLR</sequence>
<gene>
    <name evidence="2" type="ORF">BANT10_02143</name>
</gene>
<dbReference type="AlphaFoldDB" id="A0A2H1JLE5"/>
<accession>A0A2H1JLE5</accession>
<feature type="region of interest" description="Disordered" evidence="1">
    <location>
        <begin position="55"/>
        <end position="107"/>
    </location>
</feature>
<evidence type="ECO:0000313" key="3">
    <source>
        <dbReference type="Proteomes" id="UP000234342"/>
    </source>
</evidence>
<keyword evidence="3" id="KW-1185">Reference proteome</keyword>
<dbReference type="EMBL" id="FXZE01000008">
    <property type="protein sequence ID" value="SMX88336.1"/>
    <property type="molecule type" value="Genomic_DNA"/>
</dbReference>
<proteinExistence type="predicted"/>
<dbReference type="Proteomes" id="UP000234342">
    <property type="component" value="Unassembled WGS sequence"/>
</dbReference>
<evidence type="ECO:0000313" key="2">
    <source>
        <dbReference type="EMBL" id="SMX88336.1"/>
    </source>
</evidence>
<protein>
    <submittedName>
        <fullName evidence="2">Uncharacterized protein</fullName>
    </submittedName>
</protein>
<evidence type="ECO:0000256" key="1">
    <source>
        <dbReference type="SAM" id="MobiDB-lite"/>
    </source>
</evidence>